<accession>G5HM97</accession>
<protein>
    <recommendedName>
        <fullName evidence="3">TIGR02677 family protein</fullName>
    </recommendedName>
</protein>
<comment type="caution">
    <text evidence="1">The sequence shown here is derived from an EMBL/GenBank/DDBJ whole genome shotgun (WGS) entry which is preliminary data.</text>
</comment>
<proteinExistence type="predicted"/>
<evidence type="ECO:0000313" key="1">
    <source>
        <dbReference type="EMBL" id="EHE97605.1"/>
    </source>
</evidence>
<dbReference type="PATRIC" id="fig|742733.3.peg.3851"/>
<reference evidence="1 2" key="1">
    <citation type="submission" date="2011-08" db="EMBL/GenBank/DDBJ databases">
        <title>The Genome Sequence of Clostridium citroniae WAL-17108.</title>
        <authorList>
            <consortium name="The Broad Institute Genome Sequencing Platform"/>
            <person name="Earl A."/>
            <person name="Ward D."/>
            <person name="Feldgarden M."/>
            <person name="Gevers D."/>
            <person name="Finegold S.M."/>
            <person name="Summanen P.H."/>
            <person name="Molitoris D.R."/>
            <person name="Vaisanen M.L."/>
            <person name="Daigneault M."/>
            <person name="Allen-Vercoe E."/>
            <person name="Young S.K."/>
            <person name="Zeng Q."/>
            <person name="Gargeya S."/>
            <person name="Fitzgerald M."/>
            <person name="Haas B."/>
            <person name="Abouelleil A."/>
            <person name="Alvarado L."/>
            <person name="Arachchi H.M."/>
            <person name="Berlin A."/>
            <person name="Brown A."/>
            <person name="Chapman S.B."/>
            <person name="Chen Z."/>
            <person name="Dunbar C."/>
            <person name="Freedman E."/>
            <person name="Gearin G."/>
            <person name="Gellesch M."/>
            <person name="Goldberg J."/>
            <person name="Griggs A."/>
            <person name="Gujja S."/>
            <person name="Heiman D."/>
            <person name="Howarth C."/>
            <person name="Larson L."/>
            <person name="Lui A."/>
            <person name="MacDonald P.J.P."/>
            <person name="Montmayeur A."/>
            <person name="Murphy C."/>
            <person name="Neiman D."/>
            <person name="Pearson M."/>
            <person name="Priest M."/>
            <person name="Roberts A."/>
            <person name="Saif S."/>
            <person name="Shea T."/>
            <person name="Shenoy N."/>
            <person name="Sisk P."/>
            <person name="Stolte C."/>
            <person name="Sykes S."/>
            <person name="Wortman J."/>
            <person name="Nusbaum C."/>
            <person name="Birren B."/>
        </authorList>
    </citation>
    <scope>NUCLEOTIDE SEQUENCE [LARGE SCALE GENOMIC DNA]</scope>
    <source>
        <strain evidence="1 2">WAL-17108</strain>
    </source>
</reference>
<gene>
    <name evidence="1" type="ORF">HMPREF9469_03709</name>
</gene>
<organism evidence="1 2">
    <name type="scientific">[Clostridium] citroniae WAL-17108</name>
    <dbReference type="NCBI Taxonomy" id="742733"/>
    <lineage>
        <taxon>Bacteria</taxon>
        <taxon>Bacillati</taxon>
        <taxon>Bacillota</taxon>
        <taxon>Clostridia</taxon>
        <taxon>Lachnospirales</taxon>
        <taxon>Lachnospiraceae</taxon>
        <taxon>Enterocloster</taxon>
    </lineage>
</organism>
<evidence type="ECO:0000313" key="2">
    <source>
        <dbReference type="Proteomes" id="UP000003763"/>
    </source>
</evidence>
<sequence length="462" mass="54950">MILMNEIPDRFWSLFRSINRSTYIEALLKINEEYEYSNYFLSREMCIQLLSEYFSRKKYVLWQDETEDDWDTLEPPATRVLNWLLRNGWLRKVDDYANMTVNIVIPDYAAVMIEAFARLARDEEDETEIYIQNVYAILFSLKNDPRSSITLLNTALVNTKKLNKSLQDMLHNMDKFFGSLLEQKNYESLLKEHLDRYVEEIVNRKYHILKTSDNFYLYKTDIKRWITAMRQDEEWIGQMCARPAGFFVRKPSNVTEADVMEKLDQLERGFNDIEHRIANMDKEHTRYVRATVTRLNYLLNQEDNMKGLVVQLLNHLSEYDCPQEDVSSIGARMNLSQVSILSERSLYKKRRTKTDFKEQLKDEALSRELSMEEVLNLNKVKNRYSRKEIEGFIETHMENGIMAVDKDTVSNDEEFEKLILAYDYSTRLKSAYEVEDQEPEMIHNGRYTYPGFVFARRKNNAI</sequence>
<dbReference type="InterPro" id="IPR043773">
    <property type="entry name" value="JetA"/>
</dbReference>
<evidence type="ECO:0008006" key="3">
    <source>
        <dbReference type="Google" id="ProtNLM"/>
    </source>
</evidence>
<dbReference type="HOGENOM" id="CLU_045653_1_0_9"/>
<dbReference type="eggNOG" id="ENOG502Z9CE">
    <property type="taxonomic scope" value="Bacteria"/>
</dbReference>
<dbReference type="AlphaFoldDB" id="G5HM97"/>
<dbReference type="EMBL" id="ADLJ01000029">
    <property type="protein sequence ID" value="EHE97605.1"/>
    <property type="molecule type" value="Genomic_DNA"/>
</dbReference>
<name>G5HM97_9FIRM</name>
<dbReference type="RefSeq" id="WP_007864952.1">
    <property type="nucleotide sequence ID" value="NZ_JH376424.1"/>
</dbReference>
<dbReference type="Proteomes" id="UP000003763">
    <property type="component" value="Unassembled WGS sequence"/>
</dbReference>
<dbReference type="Pfam" id="PF18982">
    <property type="entry name" value="JetA"/>
    <property type="match status" value="1"/>
</dbReference>